<dbReference type="InterPro" id="IPR045594">
    <property type="entry name" value="DUF6460"/>
</dbReference>
<evidence type="ECO:0000259" key="2">
    <source>
        <dbReference type="Pfam" id="PF20061"/>
    </source>
</evidence>
<evidence type="ECO:0000256" key="1">
    <source>
        <dbReference type="SAM" id="Phobius"/>
    </source>
</evidence>
<accession>A0A2S9IL17</accession>
<reference evidence="3 4" key="1">
    <citation type="submission" date="2018-02" db="EMBL/GenBank/DDBJ databases">
        <title>The draft genome of Phyllobacterium sp. 1N-3.</title>
        <authorList>
            <person name="Liu L."/>
            <person name="Li L."/>
            <person name="Zhang X."/>
            <person name="Wang T."/>
            <person name="Liang L."/>
        </authorList>
    </citation>
    <scope>NUCLEOTIDE SEQUENCE [LARGE SCALE GENOMIC DNA]</scope>
    <source>
        <strain evidence="3 4">1N-3</strain>
    </source>
</reference>
<sequence>MSDRINRFLGDTPFRVIVKLILVSLVVGVVMHAFNWSPYDILWGIHDFFLQLWNMGFSAIERFASYLLLGAAIVIPAFILLRIVSYRR</sequence>
<keyword evidence="1" id="KW-0472">Membrane</keyword>
<dbReference type="EMBL" id="PVBR01000023">
    <property type="protein sequence ID" value="PRD41223.1"/>
    <property type="molecule type" value="Genomic_DNA"/>
</dbReference>
<dbReference type="Proteomes" id="UP000239434">
    <property type="component" value="Unassembled WGS sequence"/>
</dbReference>
<evidence type="ECO:0000313" key="3">
    <source>
        <dbReference type="EMBL" id="PRD41223.1"/>
    </source>
</evidence>
<feature type="transmembrane region" description="Helical" evidence="1">
    <location>
        <begin position="12"/>
        <end position="34"/>
    </location>
</feature>
<protein>
    <recommendedName>
        <fullName evidence="2">DUF6460 domain-containing protein</fullName>
    </recommendedName>
</protein>
<proteinExistence type="predicted"/>
<dbReference type="RefSeq" id="WP_105744713.1">
    <property type="nucleotide sequence ID" value="NZ_PVBR01000023.1"/>
</dbReference>
<gene>
    <name evidence="3" type="ORF">C5748_22985</name>
</gene>
<evidence type="ECO:0000313" key="4">
    <source>
        <dbReference type="Proteomes" id="UP000239434"/>
    </source>
</evidence>
<keyword evidence="4" id="KW-1185">Reference proteome</keyword>
<feature type="domain" description="DUF6460" evidence="2">
    <location>
        <begin position="52"/>
        <end position="87"/>
    </location>
</feature>
<dbReference type="AlphaFoldDB" id="A0A2S9IL17"/>
<feature type="transmembrane region" description="Helical" evidence="1">
    <location>
        <begin position="63"/>
        <end position="84"/>
    </location>
</feature>
<dbReference type="Pfam" id="PF20061">
    <property type="entry name" value="DUF6460"/>
    <property type="match status" value="1"/>
</dbReference>
<name>A0A2S9IL17_9HYPH</name>
<comment type="caution">
    <text evidence="3">The sequence shown here is derived from an EMBL/GenBank/DDBJ whole genome shotgun (WGS) entry which is preliminary data.</text>
</comment>
<organism evidence="3 4">
    <name type="scientific">Phyllobacterium phragmitis</name>
    <dbReference type="NCBI Taxonomy" id="2670329"/>
    <lineage>
        <taxon>Bacteria</taxon>
        <taxon>Pseudomonadati</taxon>
        <taxon>Pseudomonadota</taxon>
        <taxon>Alphaproteobacteria</taxon>
        <taxon>Hyphomicrobiales</taxon>
        <taxon>Phyllobacteriaceae</taxon>
        <taxon>Phyllobacterium</taxon>
    </lineage>
</organism>
<keyword evidence="1" id="KW-0812">Transmembrane</keyword>
<keyword evidence="1" id="KW-1133">Transmembrane helix</keyword>